<gene>
    <name evidence="1" type="ORF">FIBSPDRAFT_901955</name>
</gene>
<accession>A0A165WDZ2</accession>
<keyword evidence="2" id="KW-1185">Reference proteome</keyword>
<name>A0A165WDZ2_9AGAM</name>
<dbReference type="Proteomes" id="UP000076532">
    <property type="component" value="Unassembled WGS sequence"/>
</dbReference>
<sequence length="301" mass="33387">MPCTYISFQEQAEVAIFVDRTKSNMLFEDQLMLSPVDIEHNNIMGMCAALVETENERHIKDSSGKKQVPVYREQYGKVPASFQLVPEYVQPKTSAATLLKAKALKTLNGNKARTILDPTPFYTDAFVATALISTSSATSEWDSATSNFTPVLSADSGLSSFDSIDSIYSLYSQSDVEPSESASLLIPRSQCLQFCYDFYGNITFPGRTAIVNGGYTYSIKHRLNNSSGQEALDHTTRKSKIILGQEAAKYRSNFRKQVIELPGARGKQGVQQTRSKRMNKTQSIGKLWSVFPKGFSQVLPP</sequence>
<organism evidence="1 2">
    <name type="scientific">Athelia psychrophila</name>
    <dbReference type="NCBI Taxonomy" id="1759441"/>
    <lineage>
        <taxon>Eukaryota</taxon>
        <taxon>Fungi</taxon>
        <taxon>Dikarya</taxon>
        <taxon>Basidiomycota</taxon>
        <taxon>Agaricomycotina</taxon>
        <taxon>Agaricomycetes</taxon>
        <taxon>Agaricomycetidae</taxon>
        <taxon>Atheliales</taxon>
        <taxon>Atheliaceae</taxon>
        <taxon>Athelia</taxon>
    </lineage>
</organism>
<reference evidence="1 2" key="1">
    <citation type="journal article" date="2016" name="Mol. Biol. Evol.">
        <title>Comparative Genomics of Early-Diverging Mushroom-Forming Fungi Provides Insights into the Origins of Lignocellulose Decay Capabilities.</title>
        <authorList>
            <person name="Nagy L.G."/>
            <person name="Riley R."/>
            <person name="Tritt A."/>
            <person name="Adam C."/>
            <person name="Daum C."/>
            <person name="Floudas D."/>
            <person name="Sun H."/>
            <person name="Yadav J.S."/>
            <person name="Pangilinan J."/>
            <person name="Larsson K.H."/>
            <person name="Matsuura K."/>
            <person name="Barry K."/>
            <person name="Labutti K."/>
            <person name="Kuo R."/>
            <person name="Ohm R.A."/>
            <person name="Bhattacharya S.S."/>
            <person name="Shirouzu T."/>
            <person name="Yoshinaga Y."/>
            <person name="Martin F.M."/>
            <person name="Grigoriev I.V."/>
            <person name="Hibbett D.S."/>
        </authorList>
    </citation>
    <scope>NUCLEOTIDE SEQUENCE [LARGE SCALE GENOMIC DNA]</scope>
    <source>
        <strain evidence="1 2">CBS 109695</strain>
    </source>
</reference>
<dbReference type="AlphaFoldDB" id="A0A165WDZ2"/>
<proteinExistence type="predicted"/>
<evidence type="ECO:0000313" key="2">
    <source>
        <dbReference type="Proteomes" id="UP000076532"/>
    </source>
</evidence>
<dbReference type="EMBL" id="KV417746">
    <property type="protein sequence ID" value="KZP07584.1"/>
    <property type="molecule type" value="Genomic_DNA"/>
</dbReference>
<protein>
    <submittedName>
        <fullName evidence="1">Uncharacterized protein</fullName>
    </submittedName>
</protein>
<evidence type="ECO:0000313" key="1">
    <source>
        <dbReference type="EMBL" id="KZP07584.1"/>
    </source>
</evidence>